<name>A0AAV4MBI6_CAEEX</name>
<evidence type="ECO:0000256" key="1">
    <source>
        <dbReference type="SAM" id="MobiDB-lite"/>
    </source>
</evidence>
<feature type="region of interest" description="Disordered" evidence="1">
    <location>
        <begin position="13"/>
        <end position="47"/>
    </location>
</feature>
<evidence type="ECO:0000313" key="2">
    <source>
        <dbReference type="EMBL" id="GIX69808.1"/>
    </source>
</evidence>
<reference evidence="2 3" key="1">
    <citation type="submission" date="2021-06" db="EMBL/GenBank/DDBJ databases">
        <title>Caerostris extrusa draft genome.</title>
        <authorList>
            <person name="Kono N."/>
            <person name="Arakawa K."/>
        </authorList>
    </citation>
    <scope>NUCLEOTIDE SEQUENCE [LARGE SCALE GENOMIC DNA]</scope>
</reference>
<gene>
    <name evidence="2" type="ORF">CEXT_673221</name>
</gene>
<dbReference type="EMBL" id="BPLR01019621">
    <property type="protein sequence ID" value="GIX69808.1"/>
    <property type="molecule type" value="Genomic_DNA"/>
</dbReference>
<keyword evidence="3" id="KW-1185">Reference proteome</keyword>
<dbReference type="AlphaFoldDB" id="A0AAV4MBI6"/>
<protein>
    <submittedName>
        <fullName evidence="2">Uncharacterized protein</fullName>
    </submittedName>
</protein>
<evidence type="ECO:0000313" key="3">
    <source>
        <dbReference type="Proteomes" id="UP001054945"/>
    </source>
</evidence>
<comment type="caution">
    <text evidence="2">The sequence shown here is derived from an EMBL/GenBank/DDBJ whole genome shotgun (WGS) entry which is preliminary data.</text>
</comment>
<proteinExistence type="predicted"/>
<dbReference type="Proteomes" id="UP001054945">
    <property type="component" value="Unassembled WGS sequence"/>
</dbReference>
<organism evidence="2 3">
    <name type="scientific">Caerostris extrusa</name>
    <name type="common">Bark spider</name>
    <name type="synonym">Caerostris bankana</name>
    <dbReference type="NCBI Taxonomy" id="172846"/>
    <lineage>
        <taxon>Eukaryota</taxon>
        <taxon>Metazoa</taxon>
        <taxon>Ecdysozoa</taxon>
        <taxon>Arthropoda</taxon>
        <taxon>Chelicerata</taxon>
        <taxon>Arachnida</taxon>
        <taxon>Araneae</taxon>
        <taxon>Araneomorphae</taxon>
        <taxon>Entelegynae</taxon>
        <taxon>Araneoidea</taxon>
        <taxon>Araneidae</taxon>
        <taxon>Caerostris</taxon>
    </lineage>
</organism>
<sequence>MYAGSLKGIYSHAKTESISKPQTHRCPLSTMKQKQKSGKTPARSNLRPTDLAIYPSSKSLDLLIRILSGQLDE</sequence>
<accession>A0AAV4MBI6</accession>